<proteinExistence type="predicted"/>
<dbReference type="Proteomes" id="UP000659654">
    <property type="component" value="Unassembled WGS sequence"/>
</dbReference>
<dbReference type="AlphaFoldDB" id="A0A1I7RNH5"/>
<reference evidence="1" key="2">
    <citation type="submission" date="2020-09" db="EMBL/GenBank/DDBJ databases">
        <authorList>
            <person name="Kikuchi T."/>
        </authorList>
    </citation>
    <scope>NUCLEOTIDE SEQUENCE</scope>
    <source>
        <strain evidence="1">Ka4C1</strain>
    </source>
</reference>
<protein>
    <submittedName>
        <fullName evidence="1">(pine wood nematode) hypothetical protein</fullName>
    </submittedName>
</protein>
<evidence type="ECO:0000313" key="1">
    <source>
        <dbReference type="EMBL" id="CAD5232098.1"/>
    </source>
</evidence>
<keyword evidence="3" id="KW-1185">Reference proteome</keyword>
<evidence type="ECO:0000313" key="4">
    <source>
        <dbReference type="WBParaSite" id="BXY_0226100.1"/>
    </source>
</evidence>
<dbReference type="WBParaSite" id="BXY_0226100.1">
    <property type="protein sequence ID" value="BXY_0226100.1"/>
    <property type="gene ID" value="BXY_0226100"/>
</dbReference>
<sequence>MERACGCKKKEYNMHPRHVEFDDPHYQTAPRSLPVSRTSSLKKNNRLINKSNSFKYYGNYTPLEEKLPTMTPEDLNLQLRKLRLKKKMTLRTATQHDYVNFEKEWKKDSETQTIVPLVVLRRRGRSVETMV</sequence>
<reference evidence="4" key="1">
    <citation type="submission" date="2016-11" db="UniProtKB">
        <authorList>
            <consortium name="WormBaseParasite"/>
        </authorList>
    </citation>
    <scope>IDENTIFICATION</scope>
</reference>
<evidence type="ECO:0000313" key="3">
    <source>
        <dbReference type="Proteomes" id="UP000659654"/>
    </source>
</evidence>
<dbReference type="Proteomes" id="UP000582659">
    <property type="component" value="Unassembled WGS sequence"/>
</dbReference>
<gene>
    <name evidence="1" type="ORF">BXYJ_LOCUS12189</name>
</gene>
<dbReference type="Proteomes" id="UP000095284">
    <property type="component" value="Unplaced"/>
</dbReference>
<evidence type="ECO:0000313" key="2">
    <source>
        <dbReference type="Proteomes" id="UP000095284"/>
    </source>
</evidence>
<dbReference type="EMBL" id="CAJFDI010000005">
    <property type="protein sequence ID" value="CAD5232098.1"/>
    <property type="molecule type" value="Genomic_DNA"/>
</dbReference>
<name>A0A1I7RNH5_BURXY</name>
<dbReference type="EMBL" id="CAJFCV020000005">
    <property type="protein sequence ID" value="CAG9124021.1"/>
    <property type="molecule type" value="Genomic_DNA"/>
</dbReference>
<organism evidence="2 4">
    <name type="scientific">Bursaphelenchus xylophilus</name>
    <name type="common">Pinewood nematode worm</name>
    <name type="synonym">Aphelenchoides xylophilus</name>
    <dbReference type="NCBI Taxonomy" id="6326"/>
    <lineage>
        <taxon>Eukaryota</taxon>
        <taxon>Metazoa</taxon>
        <taxon>Ecdysozoa</taxon>
        <taxon>Nematoda</taxon>
        <taxon>Chromadorea</taxon>
        <taxon>Rhabditida</taxon>
        <taxon>Tylenchina</taxon>
        <taxon>Tylenchomorpha</taxon>
        <taxon>Aphelenchoidea</taxon>
        <taxon>Aphelenchoididae</taxon>
        <taxon>Bursaphelenchus</taxon>
    </lineage>
</organism>
<accession>A0A1I7RNH5</accession>